<evidence type="ECO:0000259" key="6">
    <source>
        <dbReference type="Pfam" id="PF06862"/>
    </source>
</evidence>
<dbReference type="SUPFAM" id="SSF52540">
    <property type="entry name" value="P-loop containing nucleoside triphosphate hydrolases"/>
    <property type="match status" value="1"/>
</dbReference>
<dbReference type="Gene3D" id="3.40.50.300">
    <property type="entry name" value="P-loop containing nucleotide triphosphate hydrolases"/>
    <property type="match status" value="1"/>
</dbReference>
<keyword evidence="8" id="KW-1185">Reference proteome</keyword>
<proteinExistence type="inferred from homology"/>
<protein>
    <recommendedName>
        <fullName evidence="4">U3 small nucleolar RNA-associated protein 25 homolog</fullName>
    </recommendedName>
    <alternativeName>
        <fullName evidence="5">UTP25 small subunit processor component</fullName>
    </alternativeName>
</protein>
<dbReference type="InterPro" id="IPR027417">
    <property type="entry name" value="P-loop_NTPase"/>
</dbReference>
<dbReference type="WBParaSite" id="ACRNAN_scaffold2842.g20072.t1">
    <property type="protein sequence ID" value="ACRNAN_scaffold2842.g20072.t1"/>
    <property type="gene ID" value="ACRNAN_scaffold2842.g20072"/>
</dbReference>
<dbReference type="Pfam" id="PF22916">
    <property type="entry name" value="UTP25_NTPase-like"/>
    <property type="match status" value="1"/>
</dbReference>
<comment type="similarity">
    <text evidence="2">Belongs to the UTP25 family.</text>
</comment>
<dbReference type="InterPro" id="IPR010678">
    <property type="entry name" value="UTP25"/>
</dbReference>
<feature type="domain" description="UTP25 C-terminal" evidence="6">
    <location>
        <begin position="404"/>
        <end position="578"/>
    </location>
</feature>
<comment type="subcellular location">
    <subcellularLocation>
        <location evidence="1">Nucleus</location>
        <location evidence="1">Nucleolus</location>
    </subcellularLocation>
</comment>
<dbReference type="InterPro" id="IPR053940">
    <property type="entry name" value="UTP25_NTPase-like"/>
</dbReference>
<evidence type="ECO:0000313" key="8">
    <source>
        <dbReference type="Proteomes" id="UP000887540"/>
    </source>
</evidence>
<evidence type="ECO:0000256" key="2">
    <source>
        <dbReference type="ARBA" id="ARBA00009223"/>
    </source>
</evidence>
<feature type="domain" description="UTP25 NTP hydrolase-like" evidence="7">
    <location>
        <begin position="129"/>
        <end position="393"/>
    </location>
</feature>
<evidence type="ECO:0000256" key="4">
    <source>
        <dbReference type="ARBA" id="ARBA00024421"/>
    </source>
</evidence>
<dbReference type="InterPro" id="IPR053939">
    <property type="entry name" value="UTP25_C"/>
</dbReference>
<evidence type="ECO:0000259" key="7">
    <source>
        <dbReference type="Pfam" id="PF22916"/>
    </source>
</evidence>
<dbReference type="GO" id="GO:0032040">
    <property type="term" value="C:small-subunit processome"/>
    <property type="evidence" value="ECO:0007669"/>
    <property type="project" value="TreeGrafter"/>
</dbReference>
<organism evidence="8 9">
    <name type="scientific">Acrobeloides nanus</name>
    <dbReference type="NCBI Taxonomy" id="290746"/>
    <lineage>
        <taxon>Eukaryota</taxon>
        <taxon>Metazoa</taxon>
        <taxon>Ecdysozoa</taxon>
        <taxon>Nematoda</taxon>
        <taxon>Chromadorea</taxon>
        <taxon>Rhabditida</taxon>
        <taxon>Tylenchina</taxon>
        <taxon>Cephalobomorpha</taxon>
        <taxon>Cephaloboidea</taxon>
        <taxon>Cephalobidae</taxon>
        <taxon>Acrobeloides</taxon>
    </lineage>
</organism>
<evidence type="ECO:0000256" key="1">
    <source>
        <dbReference type="ARBA" id="ARBA00004604"/>
    </source>
</evidence>
<dbReference type="GO" id="GO:0034511">
    <property type="term" value="F:U3 snoRNA binding"/>
    <property type="evidence" value="ECO:0007669"/>
    <property type="project" value="InterPro"/>
</dbReference>
<dbReference type="GO" id="GO:0019843">
    <property type="term" value="F:rRNA binding"/>
    <property type="evidence" value="ECO:0007669"/>
    <property type="project" value="TreeGrafter"/>
</dbReference>
<accession>A0A914DK10</accession>
<name>A0A914DK10_9BILA</name>
<evidence type="ECO:0000313" key="9">
    <source>
        <dbReference type="WBParaSite" id="ACRNAN_scaffold2842.g20072.t1"/>
    </source>
</evidence>
<dbReference type="PANTHER" id="PTHR12933:SF0">
    <property type="entry name" value="U3 SMALL NUCLEOLAR RNA-ASSOCIATED PROTEIN 25 HOMOLOG"/>
    <property type="match status" value="1"/>
</dbReference>
<dbReference type="PANTHER" id="PTHR12933">
    <property type="entry name" value="ORF PROTEIN-RELATED"/>
    <property type="match status" value="1"/>
</dbReference>
<reference evidence="9" key="1">
    <citation type="submission" date="2022-11" db="UniProtKB">
        <authorList>
            <consortium name="WormBaseParasite"/>
        </authorList>
    </citation>
    <scope>IDENTIFICATION</scope>
</reference>
<dbReference type="GO" id="GO:0000462">
    <property type="term" value="P:maturation of SSU-rRNA from tricistronic rRNA transcript (SSU-rRNA, 5.8S rRNA, LSU-rRNA)"/>
    <property type="evidence" value="ECO:0007669"/>
    <property type="project" value="TreeGrafter"/>
</dbReference>
<evidence type="ECO:0000256" key="3">
    <source>
        <dbReference type="ARBA" id="ARBA00023242"/>
    </source>
</evidence>
<evidence type="ECO:0000256" key="5">
    <source>
        <dbReference type="ARBA" id="ARBA00032325"/>
    </source>
</evidence>
<sequence>MFVLDFFTTLHLYSNHSGVKGLKKPKIDDEFSQKMDFFRQHFCQNLSDDLTESLKGKQCSKSEKIKLKLGKFLVTRASTSSNMHCTDPTNELSFSEFGINSKLIKNFPITNSGDLTSQQSALYQIIGRYMDLLYVSKGINYLPLICLHSINHITRTRNLVVNNKNHLEALTEQGKITDDDIENARDQGFSRPKVLILSPFRKFAYEIVHGFIKLVFGDEKKTFVMNLNKFDEEYGDDRNRIHEKRDVAQEYKDLMSGNIDDCFRIGIGLAKKSLKLYTSFDESDILLCSPLGLRMIIGDSVESHHEQDFLSSIEVLIVDHAHVMLMQNWEHVLHIFENVNEIPSKINVDISRVRHWSIKNLSKLYRQTIVFSELNFTELHTLFNLYAKNYAGIISAFAVPSSVLDQIEIPITQELHRFDIDDPKNQSDFRFNYFVKNILPQCESGTLIFISSYFDYIRLRNYLKREEESFVQLHEYAKDVKIARARDLFFHGKKKFILLTERFHFFRRYRIKGIKSLVFYQLPVNPQFYTELINFSTPDENEKLLSKLIFSKFDSFRLQNAFGLEQARQLIRSEKRFHALLSE</sequence>
<dbReference type="AlphaFoldDB" id="A0A914DK10"/>
<dbReference type="Proteomes" id="UP000887540">
    <property type="component" value="Unplaced"/>
</dbReference>
<keyword evidence="3" id="KW-0539">Nucleus</keyword>
<dbReference type="Pfam" id="PF06862">
    <property type="entry name" value="Utp25_C"/>
    <property type="match status" value="1"/>
</dbReference>